<evidence type="ECO:0000259" key="2">
    <source>
        <dbReference type="Pfam" id="PF00534"/>
    </source>
</evidence>
<dbReference type="GO" id="GO:0016757">
    <property type="term" value="F:glycosyltransferase activity"/>
    <property type="evidence" value="ECO:0007669"/>
    <property type="project" value="InterPro"/>
</dbReference>
<organism evidence="3 4">
    <name type="scientific">Cerasicoccus arenae</name>
    <dbReference type="NCBI Taxonomy" id="424488"/>
    <lineage>
        <taxon>Bacteria</taxon>
        <taxon>Pseudomonadati</taxon>
        <taxon>Verrucomicrobiota</taxon>
        <taxon>Opitutia</taxon>
        <taxon>Puniceicoccales</taxon>
        <taxon>Cerasicoccaceae</taxon>
        <taxon>Cerasicoccus</taxon>
    </lineage>
</organism>
<evidence type="ECO:0000313" key="4">
    <source>
        <dbReference type="Proteomes" id="UP000642829"/>
    </source>
</evidence>
<comment type="caution">
    <text evidence="3">The sequence shown here is derived from an EMBL/GenBank/DDBJ whole genome shotgun (WGS) entry which is preliminary data.</text>
</comment>
<gene>
    <name evidence="3" type="ORF">GCM10007047_32720</name>
</gene>
<proteinExistence type="predicted"/>
<sequence length="352" mass="38933">MLYYDVTNSIGSKTKSGLQRVASALRRALEAETTLIPIVWSTRRARYESGRDLVHFSTSDTLLIPDLFAEEDRPRFANFIQSCPARTAAIFHDAIPVRFPEFTWPHSVRKHPRYLKDLAHFDQILAVSTQSKNELVGFWQWLGLPTPPPVEVVPSGADIHPDRPRVTGDQFPSGHQILQTGILEPRKNQTTSLAAAKILHQQGVGFRLGFIGRVNPHYGKPIQQAIKQATKAGISVKHHGKLTDDELAGLYREARFTLLPSLAEGNGLPVLESLWQGLPVICSKLPAADDWAAGEAVRVVDPLTPEALATAMREWLENDAAYAKSVTAARSMPLPTWHQSAQSILSLLKPSN</sequence>
<dbReference type="PANTHER" id="PTHR46401">
    <property type="entry name" value="GLYCOSYLTRANSFERASE WBBK-RELATED"/>
    <property type="match status" value="1"/>
</dbReference>
<dbReference type="Gene3D" id="3.40.50.2000">
    <property type="entry name" value="Glycogen Phosphorylase B"/>
    <property type="match status" value="2"/>
</dbReference>
<dbReference type="PANTHER" id="PTHR46401:SF2">
    <property type="entry name" value="GLYCOSYLTRANSFERASE WBBK-RELATED"/>
    <property type="match status" value="1"/>
</dbReference>
<feature type="domain" description="Glycosyl transferase family 1" evidence="2">
    <location>
        <begin position="176"/>
        <end position="331"/>
    </location>
</feature>
<dbReference type="Pfam" id="PF00534">
    <property type="entry name" value="Glycos_transf_1"/>
    <property type="match status" value="1"/>
</dbReference>
<keyword evidence="1" id="KW-0808">Transferase</keyword>
<dbReference type="AlphaFoldDB" id="A0A8J3DF69"/>
<name>A0A8J3DF69_9BACT</name>
<dbReference type="InterPro" id="IPR001296">
    <property type="entry name" value="Glyco_trans_1"/>
</dbReference>
<evidence type="ECO:0000256" key="1">
    <source>
        <dbReference type="ARBA" id="ARBA00022679"/>
    </source>
</evidence>
<dbReference type="Proteomes" id="UP000642829">
    <property type="component" value="Unassembled WGS sequence"/>
</dbReference>
<dbReference type="EMBL" id="BMXG01000029">
    <property type="protein sequence ID" value="GHC12764.1"/>
    <property type="molecule type" value="Genomic_DNA"/>
</dbReference>
<keyword evidence="4" id="KW-1185">Reference proteome</keyword>
<protein>
    <recommendedName>
        <fullName evidence="2">Glycosyl transferase family 1 domain-containing protein</fullName>
    </recommendedName>
</protein>
<reference evidence="3" key="2">
    <citation type="submission" date="2020-09" db="EMBL/GenBank/DDBJ databases">
        <authorList>
            <person name="Sun Q."/>
            <person name="Kim S."/>
        </authorList>
    </citation>
    <scope>NUCLEOTIDE SEQUENCE</scope>
    <source>
        <strain evidence="3">KCTC 12870</strain>
    </source>
</reference>
<evidence type="ECO:0000313" key="3">
    <source>
        <dbReference type="EMBL" id="GHC12764.1"/>
    </source>
</evidence>
<dbReference type="RefSeq" id="WP_189517267.1">
    <property type="nucleotide sequence ID" value="NZ_BMXG01000029.1"/>
</dbReference>
<reference evidence="3" key="1">
    <citation type="journal article" date="2014" name="Int. J. Syst. Evol. Microbiol.">
        <title>Complete genome sequence of Corynebacterium casei LMG S-19264T (=DSM 44701T), isolated from a smear-ripened cheese.</title>
        <authorList>
            <consortium name="US DOE Joint Genome Institute (JGI-PGF)"/>
            <person name="Walter F."/>
            <person name="Albersmeier A."/>
            <person name="Kalinowski J."/>
            <person name="Ruckert C."/>
        </authorList>
    </citation>
    <scope>NUCLEOTIDE SEQUENCE</scope>
    <source>
        <strain evidence="3">KCTC 12870</strain>
    </source>
</reference>
<dbReference type="SUPFAM" id="SSF53756">
    <property type="entry name" value="UDP-Glycosyltransferase/glycogen phosphorylase"/>
    <property type="match status" value="1"/>
</dbReference>
<accession>A0A8J3DF69</accession>